<name>A0ABD5Q4V4_9EURY</name>
<proteinExistence type="predicted"/>
<evidence type="ECO:0000313" key="2">
    <source>
        <dbReference type="EMBL" id="MFC4825690.1"/>
    </source>
</evidence>
<gene>
    <name evidence="2" type="ORF">ACFO9K_15640</name>
</gene>
<dbReference type="RefSeq" id="WP_254268666.1">
    <property type="nucleotide sequence ID" value="NZ_CP100400.1"/>
</dbReference>
<keyword evidence="1" id="KW-0472">Membrane</keyword>
<keyword evidence="1" id="KW-0812">Transmembrane</keyword>
<dbReference type="GeneID" id="73043588"/>
<accession>A0ABD5Q4V4</accession>
<dbReference type="AlphaFoldDB" id="A0ABD5Q4V4"/>
<dbReference type="Proteomes" id="UP001595945">
    <property type="component" value="Unassembled WGS sequence"/>
</dbReference>
<comment type="caution">
    <text evidence="2">The sequence shown here is derived from an EMBL/GenBank/DDBJ whole genome shotgun (WGS) entry which is preliminary data.</text>
</comment>
<organism evidence="2 3">
    <name type="scientific">Halorussus aquaticus</name>
    <dbReference type="NCBI Taxonomy" id="2953748"/>
    <lineage>
        <taxon>Archaea</taxon>
        <taxon>Methanobacteriati</taxon>
        <taxon>Methanobacteriota</taxon>
        <taxon>Stenosarchaea group</taxon>
        <taxon>Halobacteria</taxon>
        <taxon>Halobacteriales</taxon>
        <taxon>Haladaptataceae</taxon>
        <taxon>Halorussus</taxon>
    </lineage>
</organism>
<keyword evidence="1" id="KW-1133">Transmembrane helix</keyword>
<dbReference type="EMBL" id="JBHSHT010000002">
    <property type="protein sequence ID" value="MFC4825690.1"/>
    <property type="molecule type" value="Genomic_DNA"/>
</dbReference>
<evidence type="ECO:0008006" key="4">
    <source>
        <dbReference type="Google" id="ProtNLM"/>
    </source>
</evidence>
<keyword evidence="3" id="KW-1185">Reference proteome</keyword>
<dbReference type="InterPro" id="IPR058342">
    <property type="entry name" value="DUF8029"/>
</dbReference>
<evidence type="ECO:0000256" key="1">
    <source>
        <dbReference type="SAM" id="Phobius"/>
    </source>
</evidence>
<feature type="transmembrane region" description="Helical" evidence="1">
    <location>
        <begin position="41"/>
        <end position="58"/>
    </location>
</feature>
<protein>
    <recommendedName>
        <fullName evidence="4">Major facilitator superfamily (MFS) profile domain-containing protein</fullName>
    </recommendedName>
</protein>
<sequence length="59" mass="5962">MTLVLAAGLLATPLGKLLVGLVALAAVVLVGRILLNVAWKLLLVAIVVVGALYTTGVLL</sequence>
<dbReference type="Pfam" id="PF26072">
    <property type="entry name" value="DUF8029"/>
    <property type="match status" value="1"/>
</dbReference>
<evidence type="ECO:0000313" key="3">
    <source>
        <dbReference type="Proteomes" id="UP001595945"/>
    </source>
</evidence>
<reference evidence="2 3" key="1">
    <citation type="journal article" date="2019" name="Int. J. Syst. Evol. Microbiol.">
        <title>The Global Catalogue of Microorganisms (GCM) 10K type strain sequencing project: providing services to taxonomists for standard genome sequencing and annotation.</title>
        <authorList>
            <consortium name="The Broad Institute Genomics Platform"/>
            <consortium name="The Broad Institute Genome Sequencing Center for Infectious Disease"/>
            <person name="Wu L."/>
            <person name="Ma J."/>
        </authorList>
    </citation>
    <scope>NUCLEOTIDE SEQUENCE [LARGE SCALE GENOMIC DNA]</scope>
    <source>
        <strain evidence="2 3">XZYJ18</strain>
    </source>
</reference>